<gene>
    <name evidence="3" type="ORF">OS242_10965</name>
</gene>
<dbReference type="InterPro" id="IPR050407">
    <property type="entry name" value="Geranylgeranyl_reductase"/>
</dbReference>
<accession>A0ABT3X0P6</accession>
<dbReference type="RefSeq" id="WP_267151726.1">
    <property type="nucleotide sequence ID" value="NZ_JAPMLT010000004.1"/>
</dbReference>
<keyword evidence="1" id="KW-1133">Transmembrane helix</keyword>
<dbReference type="PANTHER" id="PTHR42685">
    <property type="entry name" value="GERANYLGERANYL DIPHOSPHATE REDUCTASE"/>
    <property type="match status" value="1"/>
</dbReference>
<feature type="domain" description="FAD-binding" evidence="2">
    <location>
        <begin position="2"/>
        <end position="329"/>
    </location>
</feature>
<feature type="transmembrane region" description="Helical" evidence="1">
    <location>
        <begin position="6"/>
        <end position="30"/>
    </location>
</feature>
<dbReference type="SUPFAM" id="SSF51905">
    <property type="entry name" value="FAD/NAD(P)-binding domain"/>
    <property type="match status" value="1"/>
</dbReference>
<proteinExistence type="predicted"/>
<evidence type="ECO:0000313" key="3">
    <source>
        <dbReference type="EMBL" id="MCX7570482.1"/>
    </source>
</evidence>
<keyword evidence="1" id="KW-0812">Transmembrane</keyword>
<reference evidence="3 4" key="1">
    <citation type="submission" date="2022-11" db="EMBL/GenBank/DDBJ databases">
        <title>Study of microbial diversity in lake waters.</title>
        <authorList>
            <person name="Zhang J."/>
        </authorList>
    </citation>
    <scope>NUCLEOTIDE SEQUENCE [LARGE SCALE GENOMIC DNA]</scope>
    <source>
        <strain evidence="3 4">DT12</strain>
    </source>
</reference>
<keyword evidence="4" id="KW-1185">Reference proteome</keyword>
<evidence type="ECO:0000259" key="2">
    <source>
        <dbReference type="Pfam" id="PF01494"/>
    </source>
</evidence>
<organism evidence="3 4">
    <name type="scientific">Tumebacillus lacus</name>
    <dbReference type="NCBI Taxonomy" id="2995335"/>
    <lineage>
        <taxon>Bacteria</taxon>
        <taxon>Bacillati</taxon>
        <taxon>Bacillota</taxon>
        <taxon>Bacilli</taxon>
        <taxon>Bacillales</taxon>
        <taxon>Alicyclobacillaceae</taxon>
        <taxon>Tumebacillus</taxon>
    </lineage>
</organism>
<evidence type="ECO:0000313" key="4">
    <source>
        <dbReference type="Proteomes" id="UP001208017"/>
    </source>
</evidence>
<dbReference type="PANTHER" id="PTHR42685:SF22">
    <property type="entry name" value="CONDITIONED MEDIUM FACTOR RECEPTOR 1"/>
    <property type="match status" value="1"/>
</dbReference>
<dbReference type="Pfam" id="PF01494">
    <property type="entry name" value="FAD_binding_3"/>
    <property type="match status" value="1"/>
</dbReference>
<keyword evidence="1" id="KW-0472">Membrane</keyword>
<dbReference type="EMBL" id="JAPMLT010000004">
    <property type="protein sequence ID" value="MCX7570482.1"/>
    <property type="molecule type" value="Genomic_DNA"/>
</dbReference>
<dbReference type="InterPro" id="IPR036188">
    <property type="entry name" value="FAD/NAD-bd_sf"/>
</dbReference>
<dbReference type="Gene3D" id="3.50.50.60">
    <property type="entry name" value="FAD/NAD(P)-binding domain"/>
    <property type="match status" value="1"/>
</dbReference>
<protein>
    <submittedName>
        <fullName evidence="3">NAD(P)/FAD-dependent oxidoreductase</fullName>
    </submittedName>
</protein>
<dbReference type="InterPro" id="IPR002938">
    <property type="entry name" value="FAD-bd"/>
</dbReference>
<dbReference type="PRINTS" id="PR00420">
    <property type="entry name" value="RNGMNOXGNASE"/>
</dbReference>
<dbReference type="Proteomes" id="UP001208017">
    <property type="component" value="Unassembled WGS sequence"/>
</dbReference>
<sequence>MKTDVVVIGGGVAGAASAFFLAIKGLRVVVLDKTRFPRDKICTSTVNPRTMTYLLQMGVMKELLKDGMLPVEGMQGVSYEGNSFRGYYGESHYPYVNFGHTIPRHRLDSAMADRIKALPNVEFLEDWAVEEVLYDASGRAVGVRGNHEGIVTDIHADMVIDAAGRGSIVARQNGFFEPVTDHERYAVVCQFDNVDLPHPLFTIGTDDQTGPGYYCVFPVTETTSILGFIIDKKVYEKVQADPGAWVDEYVRRPDWHCREWLANAVRSTDVVTFGPLAFNSKQITKNGILMVGDTTGFFDPLTGEGIGNALRSGELAADTVAKLLGGGADWDAEHEFYAKQLMSEKKESVDQLIQMNRMLKRPIVYNRFVDALSQNQEAANWAARSFANMLPAGERSSGRLFELVAARQA</sequence>
<name>A0ABT3X0P6_9BACL</name>
<evidence type="ECO:0000256" key="1">
    <source>
        <dbReference type="SAM" id="Phobius"/>
    </source>
</evidence>
<comment type="caution">
    <text evidence="3">The sequence shown here is derived from an EMBL/GenBank/DDBJ whole genome shotgun (WGS) entry which is preliminary data.</text>
</comment>